<dbReference type="Proteomes" id="UP000317650">
    <property type="component" value="Chromosome 4"/>
</dbReference>
<comment type="caution">
    <text evidence="2">The sequence shown here is derived from an EMBL/GenBank/DDBJ whole genome shotgun (WGS) entry which is preliminary data.</text>
</comment>
<dbReference type="EMBL" id="PYDT01000001">
    <property type="protein sequence ID" value="THU72494.1"/>
    <property type="molecule type" value="Genomic_DNA"/>
</dbReference>
<evidence type="ECO:0000313" key="2">
    <source>
        <dbReference type="EMBL" id="THU72494.1"/>
    </source>
</evidence>
<organism evidence="2 3">
    <name type="scientific">Musa balbisiana</name>
    <name type="common">Banana</name>
    <dbReference type="NCBI Taxonomy" id="52838"/>
    <lineage>
        <taxon>Eukaryota</taxon>
        <taxon>Viridiplantae</taxon>
        <taxon>Streptophyta</taxon>
        <taxon>Embryophyta</taxon>
        <taxon>Tracheophyta</taxon>
        <taxon>Spermatophyta</taxon>
        <taxon>Magnoliopsida</taxon>
        <taxon>Liliopsida</taxon>
        <taxon>Zingiberales</taxon>
        <taxon>Musaceae</taxon>
        <taxon>Musa</taxon>
    </lineage>
</organism>
<feature type="compositionally biased region" description="Basic residues" evidence="1">
    <location>
        <begin position="58"/>
        <end position="70"/>
    </location>
</feature>
<accession>A0A4S8KBL4</accession>
<reference evidence="2 3" key="1">
    <citation type="journal article" date="2019" name="Nat. Plants">
        <title>Genome sequencing of Musa balbisiana reveals subgenome evolution and function divergence in polyploid bananas.</title>
        <authorList>
            <person name="Yao X."/>
        </authorList>
    </citation>
    <scope>NUCLEOTIDE SEQUENCE [LARGE SCALE GENOMIC DNA]</scope>
    <source>
        <strain evidence="3">cv. DH-PKW</strain>
        <tissue evidence="2">Leaves</tissue>
    </source>
</reference>
<name>A0A4S8KBL4_MUSBA</name>
<sequence>MDFLNHRQRSPVSFRRRSQDRELFKGDSIFLLEGSSLGDASKRGTPRKKLGLAETSRPKKKAKVRTRKMSKGSLTHERVAQGLSGVGVAPQGEDSAGTRGKRESRIIWR</sequence>
<feature type="compositionally biased region" description="Basic and acidic residues" evidence="1">
    <location>
        <begin position="100"/>
        <end position="109"/>
    </location>
</feature>
<feature type="region of interest" description="Disordered" evidence="1">
    <location>
        <begin position="35"/>
        <end position="109"/>
    </location>
</feature>
<proteinExistence type="predicted"/>
<evidence type="ECO:0000313" key="3">
    <source>
        <dbReference type="Proteomes" id="UP000317650"/>
    </source>
</evidence>
<gene>
    <name evidence="2" type="ORF">C4D60_Mb04t12730</name>
</gene>
<evidence type="ECO:0000256" key="1">
    <source>
        <dbReference type="SAM" id="MobiDB-lite"/>
    </source>
</evidence>
<keyword evidence="3" id="KW-1185">Reference proteome</keyword>
<dbReference type="AlphaFoldDB" id="A0A4S8KBL4"/>
<protein>
    <submittedName>
        <fullName evidence="2">Uncharacterized protein</fullName>
    </submittedName>
</protein>